<evidence type="ECO:0000313" key="3">
    <source>
        <dbReference type="EMBL" id="BDZ43021.1"/>
    </source>
</evidence>
<dbReference type="Proteomes" id="UP001321475">
    <property type="component" value="Chromosome"/>
</dbReference>
<feature type="region of interest" description="Disordered" evidence="1">
    <location>
        <begin position="1"/>
        <end position="24"/>
    </location>
</feature>
<evidence type="ECO:0000256" key="2">
    <source>
        <dbReference type="SAM" id="Phobius"/>
    </source>
</evidence>
<keyword evidence="2" id="KW-0472">Membrane</keyword>
<proteinExistence type="predicted"/>
<feature type="region of interest" description="Disordered" evidence="1">
    <location>
        <begin position="162"/>
        <end position="203"/>
    </location>
</feature>
<evidence type="ECO:0008006" key="5">
    <source>
        <dbReference type="Google" id="ProtNLM"/>
    </source>
</evidence>
<organism evidence="3 4">
    <name type="scientific">Paraoerskovia sediminicola</name>
    <dbReference type="NCBI Taxonomy" id="1138587"/>
    <lineage>
        <taxon>Bacteria</taxon>
        <taxon>Bacillati</taxon>
        <taxon>Actinomycetota</taxon>
        <taxon>Actinomycetes</taxon>
        <taxon>Micrococcales</taxon>
        <taxon>Cellulomonadaceae</taxon>
        <taxon>Paraoerskovia</taxon>
    </lineage>
</organism>
<reference evidence="4" key="1">
    <citation type="journal article" date="2019" name="Int. J. Syst. Evol. Microbiol.">
        <title>The Global Catalogue of Microorganisms (GCM) 10K type strain sequencing project: providing services to taxonomists for standard genome sequencing and annotation.</title>
        <authorList>
            <consortium name="The Broad Institute Genomics Platform"/>
            <consortium name="The Broad Institute Genome Sequencing Center for Infectious Disease"/>
            <person name="Wu L."/>
            <person name="Ma J."/>
        </authorList>
    </citation>
    <scope>NUCLEOTIDE SEQUENCE [LARGE SCALE GENOMIC DNA]</scope>
    <source>
        <strain evidence="4">NBRC 108565</strain>
    </source>
</reference>
<accession>A0ABN6XHB9</accession>
<gene>
    <name evidence="3" type="ORF">GCM10025865_23200</name>
</gene>
<dbReference type="EMBL" id="AP027729">
    <property type="protein sequence ID" value="BDZ43021.1"/>
    <property type="molecule type" value="Genomic_DNA"/>
</dbReference>
<keyword evidence="4" id="KW-1185">Reference proteome</keyword>
<feature type="compositionally biased region" description="Low complexity" evidence="1">
    <location>
        <begin position="186"/>
        <end position="202"/>
    </location>
</feature>
<evidence type="ECO:0000256" key="1">
    <source>
        <dbReference type="SAM" id="MobiDB-lite"/>
    </source>
</evidence>
<keyword evidence="2" id="KW-0812">Transmembrane</keyword>
<name>A0ABN6XHB9_9CELL</name>
<protein>
    <recommendedName>
        <fullName evidence="5">CopC domain-containing protein</fullName>
    </recommendedName>
</protein>
<sequence length="235" mass="23809">MKERIVTHDRGMFTPRGTRPHGRAGRTAALARAPRSALVRALVAGLLALLTCAAHLALSGPAAAHGGELQVDIGTDGAGGIDAVVVWAGDEHPVEETVDLVVSAVSDDGEEVGPIQLQSASEGVGWYRSEPGILGEGHWTLTTTATEPEEYEGVTEIDVVPAPTPEPVAAEAGPETEVPADDAAADEGSAGAEASGSSDDSGTSAPLVWGGAVLLAVVAAVAVVIVVRRRAAHQD</sequence>
<keyword evidence="2" id="KW-1133">Transmembrane helix</keyword>
<feature type="transmembrane region" description="Helical" evidence="2">
    <location>
        <begin position="207"/>
        <end position="227"/>
    </location>
</feature>
<feature type="compositionally biased region" description="Low complexity" evidence="1">
    <location>
        <begin position="167"/>
        <end position="177"/>
    </location>
</feature>
<feature type="compositionally biased region" description="Basic and acidic residues" evidence="1">
    <location>
        <begin position="1"/>
        <end position="11"/>
    </location>
</feature>
<evidence type="ECO:0000313" key="4">
    <source>
        <dbReference type="Proteomes" id="UP001321475"/>
    </source>
</evidence>